<dbReference type="GO" id="GO:0032259">
    <property type="term" value="P:methylation"/>
    <property type="evidence" value="ECO:0007669"/>
    <property type="project" value="UniProtKB-KW"/>
</dbReference>
<accession>A0AAJ7U9A4</accession>
<protein>
    <recommendedName>
        <fullName evidence="7">mRNA (2'-O-methyladenosine-N(6)-)-methyltransferase</fullName>
        <ecNumber evidence="6">2.1.1.62</ecNumber>
    </recommendedName>
    <alternativeName>
        <fullName evidence="8">Cap-specific adenosine methyltransferase</fullName>
    </alternativeName>
    <alternativeName>
        <fullName evidence="9">Phosphorylated CTD-interacting factor 1</fullName>
    </alternativeName>
</protein>
<keyword evidence="4" id="KW-0539">Nucleus</keyword>
<dbReference type="RefSeq" id="XP_032830628.1">
    <property type="nucleotide sequence ID" value="XM_032974737.1"/>
</dbReference>
<dbReference type="CDD" id="cd00201">
    <property type="entry name" value="WW"/>
    <property type="match status" value="1"/>
</dbReference>
<dbReference type="InterPro" id="IPR029048">
    <property type="entry name" value="HSP70_C_sf"/>
</dbReference>
<dbReference type="Pfam" id="PF12237">
    <property type="entry name" value="PCIF1_WW"/>
    <property type="match status" value="1"/>
</dbReference>
<evidence type="ECO:0000256" key="4">
    <source>
        <dbReference type="ARBA" id="ARBA00023242"/>
    </source>
</evidence>
<feature type="domain" description="WW" evidence="11">
    <location>
        <begin position="72"/>
        <end position="106"/>
    </location>
</feature>
<evidence type="ECO:0000256" key="3">
    <source>
        <dbReference type="ARBA" id="ARBA00022679"/>
    </source>
</evidence>
<evidence type="ECO:0000256" key="6">
    <source>
        <dbReference type="ARBA" id="ARBA00066738"/>
    </source>
</evidence>
<dbReference type="PROSITE" id="PS50020">
    <property type="entry name" value="WW_DOMAIN_2"/>
    <property type="match status" value="1"/>
</dbReference>
<dbReference type="InterPro" id="IPR039881">
    <property type="entry name" value="PCIF1-like"/>
</dbReference>
<evidence type="ECO:0000259" key="11">
    <source>
        <dbReference type="PROSITE" id="PS50020"/>
    </source>
</evidence>
<dbReference type="Proteomes" id="UP001318040">
    <property type="component" value="Chromosome 54"/>
</dbReference>
<dbReference type="Pfam" id="PF00397">
    <property type="entry name" value="WW"/>
    <property type="match status" value="1"/>
</dbReference>
<dbReference type="PANTHER" id="PTHR21727:SF0">
    <property type="entry name" value="MRNA (2'-O-METHYLADENOSINE-N(6)-)-METHYLTRANSFERASE"/>
    <property type="match status" value="1"/>
</dbReference>
<dbReference type="InterPro" id="IPR001202">
    <property type="entry name" value="WW_dom"/>
</dbReference>
<dbReference type="InterPro" id="IPR022035">
    <property type="entry name" value="PCIF1_WW"/>
</dbReference>
<evidence type="ECO:0000313" key="12">
    <source>
        <dbReference type="Proteomes" id="UP001318040"/>
    </source>
</evidence>
<evidence type="ECO:0000256" key="5">
    <source>
        <dbReference type="ARBA" id="ARBA00061408"/>
    </source>
</evidence>
<dbReference type="Gene3D" id="1.20.1270.10">
    <property type="match status" value="1"/>
</dbReference>
<evidence type="ECO:0000256" key="9">
    <source>
        <dbReference type="ARBA" id="ARBA00077307"/>
    </source>
</evidence>
<proteinExistence type="inferred from homology"/>
<dbReference type="PANTHER" id="PTHR21727">
    <property type="entry name" value="PHOSPHORYLATED CTD INTERACTING FACTOR 1"/>
    <property type="match status" value="1"/>
</dbReference>
<dbReference type="InterPro" id="IPR036020">
    <property type="entry name" value="WW_dom_sf"/>
</dbReference>
<dbReference type="EC" id="2.1.1.62" evidence="6"/>
<dbReference type="KEGG" id="pmrn:116954206"/>
<dbReference type="GO" id="GO:0016422">
    <property type="term" value="F:mRNA (2'-O-methyladenosine-N6-)-methyltransferase activity"/>
    <property type="evidence" value="ECO:0007669"/>
    <property type="project" value="UniProtKB-EC"/>
</dbReference>
<evidence type="ECO:0000256" key="1">
    <source>
        <dbReference type="ARBA" id="ARBA00004123"/>
    </source>
</evidence>
<evidence type="ECO:0000256" key="10">
    <source>
        <dbReference type="SAM" id="MobiDB-lite"/>
    </source>
</evidence>
<dbReference type="FunFam" id="2.20.70.10:FF:000036">
    <property type="entry name" value="Phosphorylated CTD-interacting factor 1"/>
    <property type="match status" value="1"/>
</dbReference>
<dbReference type="GeneID" id="116954206"/>
<dbReference type="Gene3D" id="2.20.70.10">
    <property type="match status" value="1"/>
</dbReference>
<dbReference type="GO" id="GO:0099122">
    <property type="term" value="F:RNA polymerase II C-terminal domain binding"/>
    <property type="evidence" value="ECO:0007669"/>
    <property type="project" value="InterPro"/>
</dbReference>
<feature type="compositionally biased region" description="Basic and acidic residues" evidence="10">
    <location>
        <begin position="780"/>
        <end position="804"/>
    </location>
</feature>
<dbReference type="AlphaFoldDB" id="A0AAJ7U9A4"/>
<feature type="region of interest" description="Disordered" evidence="10">
    <location>
        <begin position="713"/>
        <end position="810"/>
    </location>
</feature>
<feature type="compositionally biased region" description="Low complexity" evidence="10">
    <location>
        <begin position="718"/>
        <end position="779"/>
    </location>
</feature>
<sequence length="810" mass="89872">MLSKAVRADAEPAMSAEQHNSARNNHAAATAVAVVAAVPALAPGASPAHPQPVPVAHAQPLSPPLVQDLPDELIQGGWSKCWSRRENRPYFYNRFTKQSLWELPALGQHDVISDPLGLNAAPVGGVPGAPAAGATGASAEDAALRKRRLSEEIGAGVAGAASAVSKRTKSEDVMPVTPVAPVPKGWKTEGGFASPTQKPKPPTLPFPIYWNLEVPTNAVIKERGLFDTFHPHPEVELFRAQLTVRLRHQYQELCQQREGVDAPRESFNRWLLERKVIDKGRDPMLPSDCEPVVSVSMFREILNDIPIRLSRIKYRDDAKKQLFKYAEAAKRMIDNRNASPDSRKIVKWNVEETFNWLRKEPSPSKEDYLDRLDHLRRQCGPHLAEVAKESVEGICAKIFTLSCDYVKRIRDKNLDMLKENKLALPEEAAAVAVAVPPAVDRLVYCFPARLSIPPWPLPRVEMHTENDMTCLRYRGEMVKINQNYFNKLEHLYRLGSTDDPRFEKFLARVWCLLRRYRQTMFGVGGSEGAGLHGALPVPVFEALHRHFGVTFECFASPLNCYFRQYCSAFADTDGYFGSRGPILDFNPVSGSFEANPPFGEELMNAMVDHFENLMSSSTEPLSFIVFVPEWREPVTPALLRMEESRFKRRQVLVPAFEHEYRNGAQHVCKGEDLHIRAVHGTAIIFLQNDAGFARWEPTADRLRLLLEAYRVQGRQQQATPSTPSTTAPSSTPSHTASTSTSSPAVESSAGGSAVVSPTTSSAGQGEGSGTATTAAAAEQTENHDETKQPVPAEEPKKEEDKILESIEEWI</sequence>
<reference evidence="13" key="1">
    <citation type="submission" date="2025-08" db="UniProtKB">
        <authorList>
            <consortium name="RefSeq"/>
        </authorList>
    </citation>
    <scope>IDENTIFICATION</scope>
    <source>
        <tissue evidence="13">Sperm</tissue>
    </source>
</reference>
<dbReference type="GO" id="GO:0005634">
    <property type="term" value="C:nucleus"/>
    <property type="evidence" value="ECO:0007669"/>
    <property type="project" value="UniProtKB-SubCell"/>
</dbReference>
<feature type="region of interest" description="Disordered" evidence="10">
    <location>
        <begin position="1"/>
        <end position="25"/>
    </location>
</feature>
<organism evidence="12 13">
    <name type="scientific">Petromyzon marinus</name>
    <name type="common">Sea lamprey</name>
    <dbReference type="NCBI Taxonomy" id="7757"/>
    <lineage>
        <taxon>Eukaryota</taxon>
        <taxon>Metazoa</taxon>
        <taxon>Chordata</taxon>
        <taxon>Craniata</taxon>
        <taxon>Vertebrata</taxon>
        <taxon>Cyclostomata</taxon>
        <taxon>Hyperoartia</taxon>
        <taxon>Petromyzontiformes</taxon>
        <taxon>Petromyzontidae</taxon>
        <taxon>Petromyzon</taxon>
    </lineage>
</organism>
<dbReference type="SMART" id="SM00456">
    <property type="entry name" value="WW"/>
    <property type="match status" value="1"/>
</dbReference>
<evidence type="ECO:0000313" key="13">
    <source>
        <dbReference type="RefSeq" id="XP_032830628.1"/>
    </source>
</evidence>
<feature type="compositionally biased region" description="Basic and acidic residues" evidence="10">
    <location>
        <begin position="1"/>
        <end position="10"/>
    </location>
</feature>
<evidence type="ECO:0000256" key="7">
    <source>
        <dbReference type="ARBA" id="ARBA00068890"/>
    </source>
</evidence>
<name>A0AAJ7U9A4_PETMA</name>
<evidence type="ECO:0000256" key="2">
    <source>
        <dbReference type="ARBA" id="ARBA00022603"/>
    </source>
</evidence>
<dbReference type="SUPFAM" id="SSF51045">
    <property type="entry name" value="WW domain"/>
    <property type="match status" value="1"/>
</dbReference>
<keyword evidence="12" id="KW-1185">Reference proteome</keyword>
<dbReference type="FunFam" id="1.20.1270.10:FF:000020">
    <property type="entry name" value="Phosphorylated CTD-interacting factor 1"/>
    <property type="match status" value="1"/>
</dbReference>
<comment type="similarity">
    <text evidence="5">Belongs to the CAPAM family.</text>
</comment>
<keyword evidence="2" id="KW-0489">Methyltransferase</keyword>
<keyword evidence="3" id="KW-0808">Transferase</keyword>
<gene>
    <name evidence="13" type="primary">PCIF1</name>
</gene>
<evidence type="ECO:0000256" key="8">
    <source>
        <dbReference type="ARBA" id="ARBA00076956"/>
    </source>
</evidence>
<dbReference type="CTD" id="63935"/>
<comment type="subcellular location">
    <subcellularLocation>
        <location evidence="1">Nucleus</location>
    </subcellularLocation>
</comment>